<accession>A0A0D6N762</accession>
<dbReference type="Proteomes" id="UP000321891">
    <property type="component" value="Unassembled WGS sequence"/>
</dbReference>
<reference evidence="3 5" key="2">
    <citation type="submission" date="2019-07" db="EMBL/GenBank/DDBJ databases">
        <title>Whole genome shotgun sequence of Acetobacter cibinongensis NBRC 16605.</title>
        <authorList>
            <person name="Hosoyama A."/>
            <person name="Uohara A."/>
            <person name="Ohji S."/>
            <person name="Ichikawa N."/>
        </authorList>
    </citation>
    <scope>NUCLEOTIDE SEQUENCE [LARGE SCALE GENOMIC DNA]</scope>
    <source>
        <strain evidence="3 5">NBRC 16605</strain>
    </source>
</reference>
<organism evidence="2 4">
    <name type="scientific">Acetobacter cibinongensis</name>
    <dbReference type="NCBI Taxonomy" id="146475"/>
    <lineage>
        <taxon>Bacteria</taxon>
        <taxon>Pseudomonadati</taxon>
        <taxon>Pseudomonadota</taxon>
        <taxon>Alphaproteobacteria</taxon>
        <taxon>Acetobacterales</taxon>
        <taxon>Acetobacteraceae</taxon>
        <taxon>Acetobacter</taxon>
    </lineage>
</organism>
<accession>A0A6N3SQQ5</accession>
<dbReference type="Proteomes" id="UP000032671">
    <property type="component" value="Unassembled WGS sequence"/>
</dbReference>
<evidence type="ECO:0000313" key="3">
    <source>
        <dbReference type="EMBL" id="GEL59691.1"/>
    </source>
</evidence>
<dbReference type="AlphaFoldDB" id="A0A0D6N762"/>
<evidence type="ECO:0000313" key="5">
    <source>
        <dbReference type="Proteomes" id="UP000321891"/>
    </source>
</evidence>
<protein>
    <submittedName>
        <fullName evidence="2">Uncharacterized protein</fullName>
    </submittedName>
</protein>
<reference evidence="2 4" key="1">
    <citation type="submission" date="2012-11" db="EMBL/GenBank/DDBJ databases">
        <title>Whole genome sequence of Acetobacter cibinongensis 4H-1.</title>
        <authorList>
            <person name="Azuma Y."/>
            <person name="Higashiura N."/>
            <person name="Hirakawa H."/>
            <person name="Matsushita K."/>
        </authorList>
    </citation>
    <scope>NUCLEOTIDE SEQUENCE [LARGE SCALE GENOMIC DNA]</scope>
    <source>
        <strain evidence="2 4">4H-1</strain>
    </source>
</reference>
<feature type="region of interest" description="Disordered" evidence="1">
    <location>
        <begin position="76"/>
        <end position="103"/>
    </location>
</feature>
<keyword evidence="5" id="KW-1185">Reference proteome</keyword>
<sequence>MINPTLGSVQIVPPQRLATDPACLAAARAQTSAEMLEQMVALRRSGLSLRQIGRRMGRCMEGVRQALMRYEAACQDSPGTTSIADDPWSDPLRDPEPLPPGHPIAMRGLWRGLEQWRGLV</sequence>
<comment type="caution">
    <text evidence="2">The sequence shown here is derived from an EMBL/GenBank/DDBJ whole genome shotgun (WGS) entry which is preliminary data.</text>
</comment>
<dbReference type="EMBL" id="BJVU01000011">
    <property type="protein sequence ID" value="GEL59691.1"/>
    <property type="molecule type" value="Genomic_DNA"/>
</dbReference>
<evidence type="ECO:0000313" key="2">
    <source>
        <dbReference type="EMBL" id="GAN61403.1"/>
    </source>
</evidence>
<dbReference type="RefSeq" id="WP_052944832.1">
    <property type="nucleotide sequence ID" value="NZ_BAMV01000019.1"/>
</dbReference>
<proteinExistence type="predicted"/>
<gene>
    <name evidence="2" type="ORF">Abci_019_017</name>
    <name evidence="3" type="ORF">ACI01nite_22930</name>
</gene>
<name>A0A0D6N762_9PROT</name>
<dbReference type="EMBL" id="BAMV01000019">
    <property type="protein sequence ID" value="GAN61403.1"/>
    <property type="molecule type" value="Genomic_DNA"/>
</dbReference>
<evidence type="ECO:0000256" key="1">
    <source>
        <dbReference type="SAM" id="MobiDB-lite"/>
    </source>
</evidence>
<evidence type="ECO:0000313" key="4">
    <source>
        <dbReference type="Proteomes" id="UP000032671"/>
    </source>
</evidence>